<dbReference type="SMART" id="SM00220">
    <property type="entry name" value="S_TKc"/>
    <property type="match status" value="1"/>
</dbReference>
<gene>
    <name evidence="8" type="ORF">D9757_012795</name>
</gene>
<dbReference type="InterPro" id="IPR011009">
    <property type="entry name" value="Kinase-like_dom_sf"/>
</dbReference>
<evidence type="ECO:0000313" key="9">
    <source>
        <dbReference type="Proteomes" id="UP000518752"/>
    </source>
</evidence>
<dbReference type="GO" id="GO:0000045">
    <property type="term" value="P:autophagosome assembly"/>
    <property type="evidence" value="ECO:0007669"/>
    <property type="project" value="TreeGrafter"/>
</dbReference>
<dbReference type="GO" id="GO:0005524">
    <property type="term" value="F:ATP binding"/>
    <property type="evidence" value="ECO:0007669"/>
    <property type="project" value="UniProtKB-KW"/>
</dbReference>
<dbReference type="PANTHER" id="PTHR24348">
    <property type="entry name" value="SERINE/THREONINE-PROTEIN KINASE UNC-51-RELATED"/>
    <property type="match status" value="1"/>
</dbReference>
<dbReference type="Proteomes" id="UP000518752">
    <property type="component" value="Unassembled WGS sequence"/>
</dbReference>
<feature type="compositionally biased region" description="Basic and acidic residues" evidence="6">
    <location>
        <begin position="45"/>
        <end position="54"/>
    </location>
</feature>
<feature type="compositionally biased region" description="Basic and acidic residues" evidence="6">
    <location>
        <begin position="583"/>
        <end position="615"/>
    </location>
</feature>
<dbReference type="GO" id="GO:0010506">
    <property type="term" value="P:regulation of autophagy"/>
    <property type="evidence" value="ECO:0007669"/>
    <property type="project" value="InterPro"/>
</dbReference>
<feature type="region of interest" description="Disordered" evidence="6">
    <location>
        <begin position="35"/>
        <end position="75"/>
    </location>
</feature>
<dbReference type="GO" id="GO:0004674">
    <property type="term" value="F:protein serine/threonine kinase activity"/>
    <property type="evidence" value="ECO:0007669"/>
    <property type="project" value="UniProtKB-EC"/>
</dbReference>
<dbReference type="InterPro" id="IPR000719">
    <property type="entry name" value="Prot_kinase_dom"/>
</dbReference>
<dbReference type="AlphaFoldDB" id="A0A8H5GIU7"/>
<dbReference type="InterPro" id="IPR008271">
    <property type="entry name" value="Ser/Thr_kinase_AS"/>
</dbReference>
<dbReference type="SUPFAM" id="SSF56112">
    <property type="entry name" value="Protein kinase-like (PK-like)"/>
    <property type="match status" value="1"/>
</dbReference>
<dbReference type="EC" id="2.7.11.1" evidence="1"/>
<reference evidence="8 9" key="1">
    <citation type="journal article" date="2020" name="ISME J.">
        <title>Uncovering the hidden diversity of litter-decomposition mechanisms in mushroom-forming fungi.</title>
        <authorList>
            <person name="Floudas D."/>
            <person name="Bentzer J."/>
            <person name="Ahren D."/>
            <person name="Johansson T."/>
            <person name="Persson P."/>
            <person name="Tunlid A."/>
        </authorList>
    </citation>
    <scope>NUCLEOTIDE SEQUENCE [LARGE SCALE GENOMIC DNA]</scope>
    <source>
        <strain evidence="8 9">CBS 406.79</strain>
    </source>
</reference>
<dbReference type="GO" id="GO:0000407">
    <property type="term" value="C:phagophore assembly site"/>
    <property type="evidence" value="ECO:0007669"/>
    <property type="project" value="TreeGrafter"/>
</dbReference>
<keyword evidence="9" id="KW-1185">Reference proteome</keyword>
<sequence length="1041" mass="117807">MLDSEHSSVISEELATTELAIRFRMVGLDLKRYEKNRGSSSESSEQGRDRRQAAREIGNGSSMSSMSTASASVSTSEGTTFPTYSGIAGSSHQLQSPPRVILKPEYTIVFEVRGKLVDWVVVLKEKMDNPRYLYVLQEVVLPKLQTLDHCQNMAELKLHTKLYKITFAAFTTLHGQFMTRTFSILNMNDSSAFQLGLEDILPDYTLVVFRPPGSAQVDPNTQPFFLTEPTLARQQPTLSPSRSELYPTFIRVQSGGEFSYNNLALNNIEFVPNTNISDVTVPSHVQKIWNALSQKRNITRDQLKMLERKLAKRHPQTSYSLEDEGSMSMHSQASESPPEPMLELERDHYGHVIKYSGVCSPHMNTFSSKVGVEKSSEYFFFTNYTIYFLEHLPQFDILDPYQPMPITKLVVEKLDEQLDIHRFAPYYPKSDMGVWYHGSIWPALLAEFHSGKTETAQIERSPDHMRMFLQGASLLRMINIARRNADDRKGKSPLKTAVLPLNYITKDWSRASMYLLFEVGSHVYYLRRLYNIHSGLIPRLRFTRDLYNLADHIKETAPSDQVKESLQIIDAQLHNIKTVAHRVNKEDDKKRKRGNDGEKGGGTKEAKQKRKENSDNVDATLEKACLDEAARLGYKLSHFDLPSEGPTTSTYLVFSRWTPLSEVRALALTSSQLVAACLALARGVKFLHDNLVAHLDLKPDNLIIQRGELGRISLRIIDFSVSTILLSKDEKRDSYQGTIGFMAPEVAENEEPGNCRILYSPLMADLFSCGQVFQFLAWGITNEVEFHQSHDPALRPELANLSGLLVSLASPIVGYPVSRFGISDYDYAFDSFCFQIPEHASKLQCSIKLTAQSRLHSPTKHPCSTVEFPSFGIARSCYVHHLLQLTNVIADCQAYLPSISIPRLLTLVDVSQCNLMLDQQFQSLLSDKFDGHLYTNFEVQSKRLREISRLLSTAPAIQKRFVVCSSRHQRSLSSENKALVAFGNLRLLNECITVKQINMENHYSRVLDTHPEKAEEMLRNLMHNKLNSNGAGAQQPLSPLE</sequence>
<dbReference type="GO" id="GO:0005829">
    <property type="term" value="C:cytosol"/>
    <property type="evidence" value="ECO:0007669"/>
    <property type="project" value="TreeGrafter"/>
</dbReference>
<proteinExistence type="predicted"/>
<keyword evidence="4" id="KW-0418">Kinase</keyword>
<dbReference type="Pfam" id="PF00069">
    <property type="entry name" value="Pkinase"/>
    <property type="match status" value="1"/>
</dbReference>
<dbReference type="OrthoDB" id="4062651at2759"/>
<dbReference type="InterPro" id="IPR045269">
    <property type="entry name" value="Atg1-like"/>
</dbReference>
<feature type="region of interest" description="Disordered" evidence="6">
    <location>
        <begin position="311"/>
        <end position="340"/>
    </location>
</feature>
<evidence type="ECO:0000256" key="4">
    <source>
        <dbReference type="ARBA" id="ARBA00022777"/>
    </source>
</evidence>
<evidence type="ECO:0000256" key="1">
    <source>
        <dbReference type="ARBA" id="ARBA00012513"/>
    </source>
</evidence>
<evidence type="ECO:0000259" key="7">
    <source>
        <dbReference type="PROSITE" id="PS50011"/>
    </source>
</evidence>
<dbReference type="GO" id="GO:0005776">
    <property type="term" value="C:autophagosome"/>
    <property type="evidence" value="ECO:0007669"/>
    <property type="project" value="TreeGrafter"/>
</dbReference>
<keyword evidence="3" id="KW-0547">Nucleotide-binding</keyword>
<dbReference type="PROSITE" id="PS00108">
    <property type="entry name" value="PROTEIN_KINASE_ST"/>
    <property type="match status" value="1"/>
</dbReference>
<dbReference type="PROSITE" id="PS50011">
    <property type="entry name" value="PROTEIN_KINASE_DOM"/>
    <property type="match status" value="1"/>
</dbReference>
<dbReference type="GO" id="GO:0016020">
    <property type="term" value="C:membrane"/>
    <property type="evidence" value="ECO:0007669"/>
    <property type="project" value="TreeGrafter"/>
</dbReference>
<organism evidence="8 9">
    <name type="scientific">Collybiopsis confluens</name>
    <dbReference type="NCBI Taxonomy" id="2823264"/>
    <lineage>
        <taxon>Eukaryota</taxon>
        <taxon>Fungi</taxon>
        <taxon>Dikarya</taxon>
        <taxon>Basidiomycota</taxon>
        <taxon>Agaricomycotina</taxon>
        <taxon>Agaricomycetes</taxon>
        <taxon>Agaricomycetidae</taxon>
        <taxon>Agaricales</taxon>
        <taxon>Marasmiineae</taxon>
        <taxon>Omphalotaceae</taxon>
        <taxon>Collybiopsis</taxon>
    </lineage>
</organism>
<dbReference type="EMBL" id="JAACJN010000161">
    <property type="protein sequence ID" value="KAF5365833.1"/>
    <property type="molecule type" value="Genomic_DNA"/>
</dbReference>
<dbReference type="Gene3D" id="1.10.510.10">
    <property type="entry name" value="Transferase(Phosphotransferase) domain 1"/>
    <property type="match status" value="1"/>
</dbReference>
<comment type="caution">
    <text evidence="8">The sequence shown here is derived from an EMBL/GenBank/DDBJ whole genome shotgun (WGS) entry which is preliminary data.</text>
</comment>
<evidence type="ECO:0000313" key="8">
    <source>
        <dbReference type="EMBL" id="KAF5365833.1"/>
    </source>
</evidence>
<feature type="compositionally biased region" description="Low complexity" evidence="6">
    <location>
        <begin position="61"/>
        <end position="75"/>
    </location>
</feature>
<keyword evidence="2" id="KW-0808">Transferase</keyword>
<feature type="domain" description="Protein kinase" evidence="7">
    <location>
        <begin position="526"/>
        <end position="833"/>
    </location>
</feature>
<protein>
    <recommendedName>
        <fullName evidence="1">non-specific serine/threonine protein kinase</fullName>
        <ecNumber evidence="1">2.7.11.1</ecNumber>
    </recommendedName>
</protein>
<dbReference type="PANTHER" id="PTHR24348:SF22">
    <property type="entry name" value="NON-SPECIFIC SERINE_THREONINE PROTEIN KINASE"/>
    <property type="match status" value="1"/>
</dbReference>
<name>A0A8H5GIU7_9AGAR</name>
<accession>A0A8H5GIU7</accession>
<evidence type="ECO:0000256" key="2">
    <source>
        <dbReference type="ARBA" id="ARBA00022679"/>
    </source>
</evidence>
<keyword evidence="5" id="KW-0067">ATP-binding</keyword>
<evidence type="ECO:0000256" key="3">
    <source>
        <dbReference type="ARBA" id="ARBA00022741"/>
    </source>
</evidence>
<evidence type="ECO:0000256" key="6">
    <source>
        <dbReference type="SAM" id="MobiDB-lite"/>
    </source>
</evidence>
<feature type="region of interest" description="Disordered" evidence="6">
    <location>
        <begin position="580"/>
        <end position="615"/>
    </location>
</feature>
<evidence type="ECO:0000256" key="5">
    <source>
        <dbReference type="ARBA" id="ARBA00022840"/>
    </source>
</evidence>